<evidence type="ECO:0000313" key="4">
    <source>
        <dbReference type="EMBL" id="CAE4617926.1"/>
    </source>
</evidence>
<evidence type="ECO:0000259" key="3">
    <source>
        <dbReference type="PROSITE" id="PS51455"/>
    </source>
</evidence>
<sequence length="590" mass="67356">MSYVEAAVHANDDGANDNLNKAPESSPEVDDDPEEEGTTIRFSEEVKESEKEKSVRDDSNRAKEAFFLKSMRMNRNLDQEEANKNFRRNQKDKGAGDRARKNWKRAASKALKNVVSKNFLKKEKASVNEKNKIGKGAAELDADDELKVIALSMQRGLRAFYKADNKEVDLASSGFDPMQSAVLKKSNVDKILGSEQPGNLPSTGGPTRIDPDSADFEAAESSKYKVAQPAFTCTRVGDHFFKDVRKAFNISEDHYHSSFALDQNLDESNMYVVSSKDASGKSVSFFFLSPNQQYFLKSCTINDYNCVKRLLRKYTHYVKGCKKNKDGASATLLPRYLGLYTLSFADPKIPSVVLIAMSNFFAGRYHIQTRYDLKGSMYKRHASEKEKQKKSPVYKDLDWIDHKRKVIFSSEQEMNEVREQLRLDTKFLRERHLIDYSLLIGVHEIDKQNIEYYTDVTENDGVVFNRNGDDFIHYYGIVDVLTPYGGKKRAETVFLGNMLLREISCQPPKPYQKRFMKFCDDHLISYVGMKPPEKKKGWFKKKDTTVVDSVVPKTKEQGNSDDDSDSDYDGKVDISLTPDVKKEREKKKSQ</sequence>
<keyword evidence="1" id="KW-0067">ATP-binding</keyword>
<feature type="region of interest" description="Disordered" evidence="2">
    <location>
        <begin position="1"/>
        <end position="102"/>
    </location>
</feature>
<dbReference type="SMART" id="SM00330">
    <property type="entry name" value="PIPKc"/>
    <property type="match status" value="1"/>
</dbReference>
<feature type="compositionally biased region" description="Acidic residues" evidence="2">
    <location>
        <begin position="27"/>
        <end position="37"/>
    </location>
</feature>
<keyword evidence="1" id="KW-0418">Kinase</keyword>
<feature type="region of interest" description="Disordered" evidence="2">
    <location>
        <begin position="549"/>
        <end position="590"/>
    </location>
</feature>
<dbReference type="CDD" id="cd00139">
    <property type="entry name" value="PIPKc"/>
    <property type="match status" value="1"/>
</dbReference>
<reference evidence="4" key="1">
    <citation type="submission" date="2021-01" db="EMBL/GenBank/DDBJ databases">
        <authorList>
            <person name="Corre E."/>
            <person name="Pelletier E."/>
            <person name="Niang G."/>
            <person name="Scheremetjew M."/>
            <person name="Finn R."/>
            <person name="Kale V."/>
            <person name="Holt S."/>
            <person name="Cochrane G."/>
            <person name="Meng A."/>
            <person name="Brown T."/>
            <person name="Cohen L."/>
        </authorList>
    </citation>
    <scope>NUCLEOTIDE SEQUENCE</scope>
    <source>
        <strain evidence="4">GSO104</strain>
    </source>
</reference>
<evidence type="ECO:0000256" key="1">
    <source>
        <dbReference type="PROSITE-ProRule" id="PRU00781"/>
    </source>
</evidence>
<dbReference type="InterPro" id="IPR023610">
    <property type="entry name" value="PInositol-4/5-P-5/4-kinase"/>
</dbReference>
<dbReference type="InterPro" id="IPR002498">
    <property type="entry name" value="PInositol-4-P-4/5-kinase_core"/>
</dbReference>
<dbReference type="GO" id="GO:0005524">
    <property type="term" value="F:ATP binding"/>
    <property type="evidence" value="ECO:0007669"/>
    <property type="project" value="UniProtKB-UniRule"/>
</dbReference>
<organism evidence="4">
    <name type="scientific">Ditylum brightwellii</name>
    <dbReference type="NCBI Taxonomy" id="49249"/>
    <lineage>
        <taxon>Eukaryota</taxon>
        <taxon>Sar</taxon>
        <taxon>Stramenopiles</taxon>
        <taxon>Ochrophyta</taxon>
        <taxon>Bacillariophyta</taxon>
        <taxon>Mediophyceae</taxon>
        <taxon>Lithodesmiophycidae</taxon>
        <taxon>Lithodesmiales</taxon>
        <taxon>Lithodesmiaceae</taxon>
        <taxon>Ditylum</taxon>
    </lineage>
</organism>
<dbReference type="Gene3D" id="3.30.800.10">
    <property type="entry name" value="Phosphatidylinositol Phosphate Kinase II Beta"/>
    <property type="match status" value="1"/>
</dbReference>
<dbReference type="AlphaFoldDB" id="A0A7S4VAQ0"/>
<accession>A0A7S4VAQ0</accession>
<dbReference type="GO" id="GO:0016308">
    <property type="term" value="F:1-phosphatidylinositol-4-phosphate 5-kinase activity"/>
    <property type="evidence" value="ECO:0007669"/>
    <property type="project" value="TreeGrafter"/>
</dbReference>
<keyword evidence="1" id="KW-0547">Nucleotide-binding</keyword>
<dbReference type="SUPFAM" id="SSF56104">
    <property type="entry name" value="SAICAR synthase-like"/>
    <property type="match status" value="1"/>
</dbReference>
<dbReference type="PROSITE" id="PS51455">
    <property type="entry name" value="PIPK"/>
    <property type="match status" value="1"/>
</dbReference>
<feature type="compositionally biased region" description="Basic and acidic residues" evidence="2">
    <location>
        <begin position="579"/>
        <end position="590"/>
    </location>
</feature>
<dbReference type="InterPro" id="IPR027484">
    <property type="entry name" value="PInositol-4-P-5-kinase_N"/>
</dbReference>
<feature type="domain" description="PIPK" evidence="3">
    <location>
        <begin position="171"/>
        <end position="523"/>
    </location>
</feature>
<feature type="compositionally biased region" description="Basic and acidic residues" evidence="2">
    <location>
        <begin position="75"/>
        <end position="100"/>
    </location>
</feature>
<name>A0A7S4VAQ0_9STRA</name>
<dbReference type="Pfam" id="PF01504">
    <property type="entry name" value="PIP5K"/>
    <property type="match status" value="2"/>
</dbReference>
<dbReference type="PANTHER" id="PTHR23086:SF8">
    <property type="entry name" value="PHOSPHATIDYLINOSITOL 5-PHOSPHATE 4-KINASE, ISOFORM A"/>
    <property type="match status" value="1"/>
</dbReference>
<proteinExistence type="predicted"/>
<dbReference type="GO" id="GO:0005886">
    <property type="term" value="C:plasma membrane"/>
    <property type="evidence" value="ECO:0007669"/>
    <property type="project" value="TreeGrafter"/>
</dbReference>
<protein>
    <recommendedName>
        <fullName evidence="3">PIPK domain-containing protein</fullName>
    </recommendedName>
</protein>
<dbReference type="PANTHER" id="PTHR23086">
    <property type="entry name" value="PHOSPHATIDYLINOSITOL-4-PHOSPHATE 5-KINASE"/>
    <property type="match status" value="1"/>
</dbReference>
<keyword evidence="1" id="KW-0808">Transferase</keyword>
<dbReference type="EMBL" id="HBNS01026026">
    <property type="protein sequence ID" value="CAE4617926.1"/>
    <property type="molecule type" value="Transcribed_RNA"/>
</dbReference>
<dbReference type="Gene3D" id="3.30.810.10">
    <property type="entry name" value="2-Layer Sandwich"/>
    <property type="match status" value="1"/>
</dbReference>
<dbReference type="InterPro" id="IPR027483">
    <property type="entry name" value="PInositol-4-P-4/5-kinase_C_sf"/>
</dbReference>
<evidence type="ECO:0000256" key="2">
    <source>
        <dbReference type="SAM" id="MobiDB-lite"/>
    </source>
</evidence>
<feature type="compositionally biased region" description="Basic and acidic residues" evidence="2">
    <location>
        <begin position="42"/>
        <end position="66"/>
    </location>
</feature>
<gene>
    <name evidence="4" type="ORF">DBRI00130_LOCUS20522</name>
</gene>
<dbReference type="GO" id="GO:0046854">
    <property type="term" value="P:phosphatidylinositol phosphate biosynthetic process"/>
    <property type="evidence" value="ECO:0007669"/>
    <property type="project" value="TreeGrafter"/>
</dbReference>